<keyword evidence="3" id="KW-1185">Reference proteome</keyword>
<feature type="region of interest" description="Disordered" evidence="1">
    <location>
        <begin position="1"/>
        <end position="25"/>
    </location>
</feature>
<comment type="caution">
    <text evidence="2">The sequence shown here is derived from an EMBL/GenBank/DDBJ whole genome shotgun (WGS) entry which is preliminary data.</text>
</comment>
<gene>
    <name evidence="2" type="ORF">M0R45_006478</name>
</gene>
<sequence>MAPCHHNRKLLPIFNSSPPPHGLSTTNHRSFTISKSTTANPCLSQYPFQSSKPVPPQPSLLHSLTCQNKTAASSAQGITMAPRAQLGFRFHRHQTRARVRIHDRRRPACAQAALSVDRSSSAAPSLQPTRSSIAPSAPLPHRAVLLCPARAAAIIQATLSCAMPLYRHRSAQTNPPPFALL</sequence>
<protein>
    <submittedName>
        <fullName evidence="2">Uncharacterized protein</fullName>
    </submittedName>
</protein>
<dbReference type="EMBL" id="JBEDUW010000001">
    <property type="protein sequence ID" value="KAK9951016.1"/>
    <property type="molecule type" value="Genomic_DNA"/>
</dbReference>
<reference evidence="2 3" key="1">
    <citation type="journal article" date="2023" name="G3 (Bethesda)">
        <title>A chromosome-length genome assembly and annotation of blackberry (Rubus argutus, cv. 'Hillquist').</title>
        <authorList>
            <person name="Bruna T."/>
            <person name="Aryal R."/>
            <person name="Dudchenko O."/>
            <person name="Sargent D.J."/>
            <person name="Mead D."/>
            <person name="Buti M."/>
            <person name="Cavallini A."/>
            <person name="Hytonen T."/>
            <person name="Andres J."/>
            <person name="Pham M."/>
            <person name="Weisz D."/>
            <person name="Mascagni F."/>
            <person name="Usai G."/>
            <person name="Natali L."/>
            <person name="Bassil N."/>
            <person name="Fernandez G.E."/>
            <person name="Lomsadze A."/>
            <person name="Armour M."/>
            <person name="Olukolu B."/>
            <person name="Poorten T."/>
            <person name="Britton C."/>
            <person name="Davik J."/>
            <person name="Ashrafi H."/>
            <person name="Aiden E.L."/>
            <person name="Borodovsky M."/>
            <person name="Worthington M."/>
        </authorList>
    </citation>
    <scope>NUCLEOTIDE SEQUENCE [LARGE SCALE GENOMIC DNA]</scope>
    <source>
        <strain evidence="2">PI 553951</strain>
    </source>
</reference>
<feature type="region of interest" description="Disordered" evidence="1">
    <location>
        <begin position="114"/>
        <end position="134"/>
    </location>
</feature>
<evidence type="ECO:0000313" key="3">
    <source>
        <dbReference type="Proteomes" id="UP001457282"/>
    </source>
</evidence>
<name>A0AAW1YQQ5_RUBAR</name>
<organism evidence="2 3">
    <name type="scientific">Rubus argutus</name>
    <name type="common">Southern blackberry</name>
    <dbReference type="NCBI Taxonomy" id="59490"/>
    <lineage>
        <taxon>Eukaryota</taxon>
        <taxon>Viridiplantae</taxon>
        <taxon>Streptophyta</taxon>
        <taxon>Embryophyta</taxon>
        <taxon>Tracheophyta</taxon>
        <taxon>Spermatophyta</taxon>
        <taxon>Magnoliopsida</taxon>
        <taxon>eudicotyledons</taxon>
        <taxon>Gunneridae</taxon>
        <taxon>Pentapetalae</taxon>
        <taxon>rosids</taxon>
        <taxon>fabids</taxon>
        <taxon>Rosales</taxon>
        <taxon>Rosaceae</taxon>
        <taxon>Rosoideae</taxon>
        <taxon>Rosoideae incertae sedis</taxon>
        <taxon>Rubus</taxon>
    </lineage>
</organism>
<dbReference type="Proteomes" id="UP001457282">
    <property type="component" value="Unassembled WGS sequence"/>
</dbReference>
<accession>A0AAW1YQQ5</accession>
<feature type="compositionally biased region" description="Polar residues" evidence="1">
    <location>
        <begin position="117"/>
        <end position="134"/>
    </location>
</feature>
<dbReference type="AlphaFoldDB" id="A0AAW1YQQ5"/>
<evidence type="ECO:0000313" key="2">
    <source>
        <dbReference type="EMBL" id="KAK9951016.1"/>
    </source>
</evidence>
<evidence type="ECO:0000256" key="1">
    <source>
        <dbReference type="SAM" id="MobiDB-lite"/>
    </source>
</evidence>
<proteinExistence type="predicted"/>